<protein>
    <submittedName>
        <fullName evidence="2">Uncharacterized protein</fullName>
    </submittedName>
</protein>
<proteinExistence type="predicted"/>
<dbReference type="AlphaFoldDB" id="A0A2M6YQF9"/>
<keyword evidence="1" id="KW-0812">Transmembrane</keyword>
<gene>
    <name evidence="2" type="ORF">COT04_00405</name>
</gene>
<dbReference type="EMBL" id="PEXA01000013">
    <property type="protein sequence ID" value="PIU33367.1"/>
    <property type="molecule type" value="Genomic_DNA"/>
</dbReference>
<organism evidence="2 3">
    <name type="scientific">Candidatus Shapirobacteria bacterium CG07_land_8_20_14_0_80_39_12</name>
    <dbReference type="NCBI Taxonomy" id="1974480"/>
    <lineage>
        <taxon>Bacteria</taxon>
        <taxon>Candidatus Shapironibacteriota</taxon>
    </lineage>
</organism>
<sequence length="352" mass="39556">MFNLTQTAYWTRRLLKIGAFLLIAIIFLRFSLRLFSSVWQKLNPPPPPPPTVSFGKLPVIKFPEKSDSGIKLNYRLETIQGGLPKLTEIAKVFFIPKEGPNLLALQRATQEAKRLGFSSEPQQINETIYRWNNGATPLTTLDININTGNFHLLYAYENDAEVINSQDLPANQQAAQEAKNFLDAQGLLTADLATGSAEFVYLKYSSPNNLSLATSLSEADFVRANLFRADLDGLKILPPNPKNSLISFLFSGVRTLGRRIVEINYNYYPIERETFATYPLKNAQTAWQEMQGGKGYIANLGQNENGNIVIRNVSLAYYDADQPQNFLQPIYVFEGDNNFIGFVPAVANQWTE</sequence>
<evidence type="ECO:0000256" key="1">
    <source>
        <dbReference type="SAM" id="Phobius"/>
    </source>
</evidence>
<keyword evidence="1" id="KW-0472">Membrane</keyword>
<comment type="caution">
    <text evidence="2">The sequence shown here is derived from an EMBL/GenBank/DDBJ whole genome shotgun (WGS) entry which is preliminary data.</text>
</comment>
<evidence type="ECO:0000313" key="2">
    <source>
        <dbReference type="EMBL" id="PIU33367.1"/>
    </source>
</evidence>
<feature type="transmembrane region" description="Helical" evidence="1">
    <location>
        <begin position="14"/>
        <end position="32"/>
    </location>
</feature>
<name>A0A2M6YQF9_9BACT</name>
<evidence type="ECO:0000313" key="3">
    <source>
        <dbReference type="Proteomes" id="UP000229559"/>
    </source>
</evidence>
<dbReference type="Proteomes" id="UP000229559">
    <property type="component" value="Unassembled WGS sequence"/>
</dbReference>
<reference evidence="3" key="1">
    <citation type="submission" date="2017-09" db="EMBL/GenBank/DDBJ databases">
        <title>Depth-based differentiation of microbial function through sediment-hosted aquifers and enrichment of novel symbionts in the deep terrestrial subsurface.</title>
        <authorList>
            <person name="Probst A.J."/>
            <person name="Ladd B."/>
            <person name="Jarett J.K."/>
            <person name="Geller-Mcgrath D.E."/>
            <person name="Sieber C.M.K."/>
            <person name="Emerson J.B."/>
            <person name="Anantharaman K."/>
            <person name="Thomas B.C."/>
            <person name="Malmstrom R."/>
            <person name="Stieglmeier M."/>
            <person name="Klingl A."/>
            <person name="Woyke T."/>
            <person name="Ryan C.M."/>
            <person name="Banfield J.F."/>
        </authorList>
    </citation>
    <scope>NUCLEOTIDE SEQUENCE [LARGE SCALE GENOMIC DNA]</scope>
</reference>
<keyword evidence="1" id="KW-1133">Transmembrane helix</keyword>
<accession>A0A2M6YQF9</accession>